<protein>
    <recommendedName>
        <fullName evidence="1">Brix domain-containing protein</fullName>
    </recommendedName>
</protein>
<dbReference type="GO" id="GO:0030515">
    <property type="term" value="F:snoRNA binding"/>
    <property type="evidence" value="ECO:0007669"/>
    <property type="project" value="TreeGrafter"/>
</dbReference>
<dbReference type="PANTHER" id="PTHR22734:SF2">
    <property type="entry name" value="U3 SMALL NUCLEOLAR RIBONUCLEOPROTEIN PROTEIN IMP4"/>
    <property type="match status" value="1"/>
</dbReference>
<reference evidence="2 3" key="1">
    <citation type="submission" date="2017-06" db="EMBL/GenBank/DDBJ databases">
        <title>A platform for efficient transgenesis in Macrostomum lignano, a flatworm model organism for stem cell research.</title>
        <authorList>
            <person name="Berezikov E."/>
        </authorList>
    </citation>
    <scope>NUCLEOTIDE SEQUENCE [LARGE SCALE GENOMIC DNA]</scope>
    <source>
        <strain evidence="2">DV1</strain>
        <tissue evidence="2">Whole organism</tissue>
    </source>
</reference>
<organism evidence="2 3">
    <name type="scientific">Macrostomum lignano</name>
    <dbReference type="NCBI Taxonomy" id="282301"/>
    <lineage>
        <taxon>Eukaryota</taxon>
        <taxon>Metazoa</taxon>
        <taxon>Spiralia</taxon>
        <taxon>Lophotrochozoa</taxon>
        <taxon>Platyhelminthes</taxon>
        <taxon>Rhabditophora</taxon>
        <taxon>Macrostomorpha</taxon>
        <taxon>Macrostomida</taxon>
        <taxon>Macrostomidae</taxon>
        <taxon>Macrostomum</taxon>
    </lineage>
</organism>
<proteinExistence type="predicted"/>
<dbReference type="Gene3D" id="3.40.50.10480">
    <property type="entry name" value="Probable brix-domain ribosomal biogenesis protein"/>
    <property type="match status" value="1"/>
</dbReference>
<dbReference type="GO" id="GO:0032040">
    <property type="term" value="C:small-subunit processome"/>
    <property type="evidence" value="ECO:0007669"/>
    <property type="project" value="TreeGrafter"/>
</dbReference>
<sequence length="306" mass="34766">STSMLRRQNRLRREFVYKKSIEQRDQQIAERKQKLRETLAAGGSSQLPDAMKRQALRLHRHLDWDGAGGEDADPDLEQSSQDDEYRWAGVEDPKLVLTTSRDPSSKLKQFAKELRFLFPNCQRVNRGNYQTADLVKACKANAVTDLLLVSETRGVPDGLIVSHLPFGPTAFFSLHNVLMRHDMPGVGHQPQELPQLVMHGFGSKLAQRLASILKHLFPVPKPDSRRVCSFTIVQHDYVSFRQYSYKTVSGQPELTEHGPRMELQLYRIVQGPLDEVDTAETEFVARPYMNTAKKRRLMAAAEEAAA</sequence>
<evidence type="ECO:0000313" key="3">
    <source>
        <dbReference type="Proteomes" id="UP000215902"/>
    </source>
</evidence>
<gene>
    <name evidence="2" type="ORF">BOX15_Mlig023488g4</name>
</gene>
<name>A0A267FMD7_9PLAT</name>
<dbReference type="GO" id="GO:0005654">
    <property type="term" value="C:nucleoplasm"/>
    <property type="evidence" value="ECO:0007669"/>
    <property type="project" value="UniProtKB-ARBA"/>
</dbReference>
<comment type="caution">
    <text evidence="2">The sequence shown here is derived from an EMBL/GenBank/DDBJ whole genome shotgun (WGS) entry which is preliminary data.</text>
</comment>
<dbReference type="GO" id="GO:0006364">
    <property type="term" value="P:rRNA processing"/>
    <property type="evidence" value="ECO:0007669"/>
    <property type="project" value="InterPro"/>
</dbReference>
<dbReference type="SMART" id="SM00879">
    <property type="entry name" value="Brix"/>
    <property type="match status" value="1"/>
</dbReference>
<keyword evidence="3" id="KW-1185">Reference proteome</keyword>
<dbReference type="AlphaFoldDB" id="A0A267FMD7"/>
<accession>A0A267FMD7</accession>
<dbReference type="InterPro" id="IPR007109">
    <property type="entry name" value="Brix"/>
</dbReference>
<dbReference type="STRING" id="282301.A0A267FMD7"/>
<dbReference type="InterPro" id="IPR044281">
    <property type="entry name" value="IMP4/RPF1"/>
</dbReference>
<dbReference type="GO" id="GO:0042134">
    <property type="term" value="F:rRNA primary transcript binding"/>
    <property type="evidence" value="ECO:0007669"/>
    <property type="project" value="InterPro"/>
</dbReference>
<dbReference type="GO" id="GO:0034457">
    <property type="term" value="C:Mpp10 complex"/>
    <property type="evidence" value="ECO:0007669"/>
    <property type="project" value="UniProtKB-ARBA"/>
</dbReference>
<feature type="domain" description="Brix" evidence="1">
    <location>
        <begin position="93"/>
        <end position="274"/>
    </location>
</feature>
<dbReference type="Pfam" id="PF04427">
    <property type="entry name" value="Brix"/>
    <property type="match status" value="1"/>
</dbReference>
<dbReference type="OrthoDB" id="10253204at2759"/>
<evidence type="ECO:0000313" key="2">
    <source>
        <dbReference type="EMBL" id="PAA74277.1"/>
    </source>
</evidence>
<feature type="non-terminal residue" evidence="2">
    <location>
        <position position="1"/>
    </location>
</feature>
<evidence type="ECO:0000259" key="1">
    <source>
        <dbReference type="PROSITE" id="PS50833"/>
    </source>
</evidence>
<dbReference type="SUPFAM" id="SSF52954">
    <property type="entry name" value="Class II aaRS ABD-related"/>
    <property type="match status" value="1"/>
</dbReference>
<dbReference type="PANTHER" id="PTHR22734">
    <property type="entry name" value="U3 SMALL NUCLEOLAR RIBONUCLEOPROTEIN PROTEIN IMP4"/>
    <property type="match status" value="1"/>
</dbReference>
<dbReference type="Proteomes" id="UP000215902">
    <property type="component" value="Unassembled WGS sequence"/>
</dbReference>
<dbReference type="GO" id="GO:0042274">
    <property type="term" value="P:ribosomal small subunit biogenesis"/>
    <property type="evidence" value="ECO:0007669"/>
    <property type="project" value="UniProtKB-ARBA"/>
</dbReference>
<dbReference type="EMBL" id="NIVC01000961">
    <property type="protein sequence ID" value="PAA74277.1"/>
    <property type="molecule type" value="Genomic_DNA"/>
</dbReference>
<dbReference type="PROSITE" id="PS50833">
    <property type="entry name" value="BRIX"/>
    <property type="match status" value="1"/>
</dbReference>
<dbReference type="FunFam" id="3.40.50.10480:FF:000001">
    <property type="entry name" value="IMP4, U3 small nucleolar ribonucleoprotein"/>
    <property type="match status" value="1"/>
</dbReference>